<organism evidence="7 8">
    <name type="scientific">Caerostris darwini</name>
    <dbReference type="NCBI Taxonomy" id="1538125"/>
    <lineage>
        <taxon>Eukaryota</taxon>
        <taxon>Metazoa</taxon>
        <taxon>Ecdysozoa</taxon>
        <taxon>Arthropoda</taxon>
        <taxon>Chelicerata</taxon>
        <taxon>Arachnida</taxon>
        <taxon>Araneae</taxon>
        <taxon>Araneomorphae</taxon>
        <taxon>Entelegynae</taxon>
        <taxon>Araneoidea</taxon>
        <taxon>Araneidae</taxon>
        <taxon>Caerostris</taxon>
    </lineage>
</organism>
<evidence type="ECO:0000259" key="5">
    <source>
        <dbReference type="Pfam" id="PF08161"/>
    </source>
</evidence>
<dbReference type="InterPro" id="IPR052087">
    <property type="entry name" value="RRP12"/>
</dbReference>
<evidence type="ECO:0000256" key="4">
    <source>
        <dbReference type="SAM" id="MobiDB-lite"/>
    </source>
</evidence>
<dbReference type="PANTHER" id="PTHR48287:SF1">
    <property type="entry name" value="ARM REPEAT SUPERFAMILY PROTEIN"/>
    <property type="match status" value="1"/>
</dbReference>
<evidence type="ECO:0000259" key="6">
    <source>
        <dbReference type="Pfam" id="PF25772"/>
    </source>
</evidence>
<evidence type="ECO:0000256" key="3">
    <source>
        <dbReference type="ARBA" id="ARBA00023242"/>
    </source>
</evidence>
<dbReference type="Gene3D" id="1.25.10.10">
    <property type="entry name" value="Leucine-rich Repeat Variant"/>
    <property type="match status" value="2"/>
</dbReference>
<feature type="region of interest" description="Disordered" evidence="4">
    <location>
        <begin position="1006"/>
        <end position="1028"/>
    </location>
</feature>
<comment type="subcellular location">
    <subcellularLocation>
        <location evidence="1">Nucleus</location>
    </subcellularLocation>
</comment>
<protein>
    <submittedName>
        <fullName evidence="7">RRP12-like protein</fullName>
    </submittedName>
</protein>
<dbReference type="AlphaFoldDB" id="A0AAV4SSV9"/>
<dbReference type="EMBL" id="BPLQ01008452">
    <property type="protein sequence ID" value="GIY37508.1"/>
    <property type="molecule type" value="Genomic_DNA"/>
</dbReference>
<accession>A0AAV4SSV9</accession>
<dbReference type="Proteomes" id="UP001054837">
    <property type="component" value="Unassembled WGS sequence"/>
</dbReference>
<proteinExistence type="inferred from homology"/>
<evidence type="ECO:0000313" key="7">
    <source>
        <dbReference type="EMBL" id="GIY37508.1"/>
    </source>
</evidence>
<dbReference type="InterPro" id="IPR016024">
    <property type="entry name" value="ARM-type_fold"/>
</dbReference>
<reference evidence="7 8" key="1">
    <citation type="submission" date="2021-06" db="EMBL/GenBank/DDBJ databases">
        <title>Caerostris darwini draft genome.</title>
        <authorList>
            <person name="Kono N."/>
            <person name="Arakawa K."/>
        </authorList>
    </citation>
    <scope>NUCLEOTIDE SEQUENCE [LARGE SCALE GENOMIC DNA]</scope>
</reference>
<comment type="caution">
    <text evidence="7">The sequence shown here is derived from an EMBL/GenBank/DDBJ whole genome shotgun (WGS) entry which is preliminary data.</text>
</comment>
<feature type="compositionally biased region" description="Basic and acidic residues" evidence="4">
    <location>
        <begin position="1006"/>
        <end position="1016"/>
    </location>
</feature>
<keyword evidence="8" id="KW-1185">Reference proteome</keyword>
<evidence type="ECO:0000256" key="1">
    <source>
        <dbReference type="ARBA" id="ARBA00004123"/>
    </source>
</evidence>
<dbReference type="GO" id="GO:0005634">
    <property type="term" value="C:nucleus"/>
    <property type="evidence" value="ECO:0007669"/>
    <property type="project" value="UniProtKB-SubCell"/>
</dbReference>
<sequence>MKGSKGKMWKKGHSCTFNPEFNKFRQEVKKGSFRFQGSIASKSNLTEASLAQHNNVTSASLCDKNDELMSVGGETAMTAFTNCTLPTFNRLQNSYNPRSILHNNEMALLAALAQTIKDKGEEETDANYFSLLVNSLDTFESDETLTAAMCLLDELVKNLKESVLKHENQKLIGILTKLLIKYMNSDHCALLRHLLSVIYCLLKVKTNWVETSEELNVVLEFTTHPKPKVRRIAQHIIRSLLIEHKPVSLTSHPCANLVAQFCIDKIESSAGFGKSVSKDIFYIMQLLEETISAFKTSYIKKCYETISRVMLLNHSMLTLCCLKSLHGLFGSNCKNLSAELNARIITALYDHEPNVTNSENLICWILLMDKAFRNLFSLDAKLCVSHMPRFFSAAVKCWLNDSKEVMKTVSTTLKSLLQNCFATINEEYIKTAVQKMFHSVEEALSYQYHKAWSHVLFVLAGFFEIAGKDCKNVMMKCLQSLGDLHGSYNFPFISDLEMALGIAVEFMGPRTVLEAIPLQADGESPDFPRSWMLPLLRNHVKRTELKFFIDYFKPLAEKMGYKAKILQQEGRLVESKLFEVVCLQIWSLLPGFCTEPKDLTMCFKDVAPKLGKLLNDDKLGQLLPLKLTILNSLRLLIKNEEHKEEMSKYAKNYIPILFNLYLTETNNKEEEKIRLAVYETCKLYIQIADRTLITIYFQTGMQKMRSSESKDFILHGTLDVCKAMISCIDEDQIKELYEYTKPLLQNENNTTKKKIYSLIKEICSSESESCKSFIKSHLSDLRLLLSETMNGLTPATRALRLNCLEHLVSRSTTDEKSTVVDIIPEAVLCTKENSVKARAAAYSLLIVIGHALHKFTPNNPKGCLKEYMTYLLAGLAGNPHFISATVLAIGRVMYEFKDELDSDIISNLISIMCELVKAKSREIVVSTLSFFKILFATVDANVLQPHVKTMISSLTSIASDNQRAFRFKAKELFTRLVRKFGYEMISKMMPPNYQKQLNNIRKIEARKQNKKERQNYGDEEEDDSDLEMYGSKEKTIDDLLADSDDDIIDDNVKVKASKSRAKKLKAQFFQEDAEDNIVDLLDPVTCNRSLTVKTENQVKRKRQIDDFKLSADGRLIIEDEDDGKKSELKSKDENNLLSDVIEPLQKKKRKFDDSDDEADKTNSAPLVHKGIHRTLESKAKRRCPGEEFKAKKAGGDIKKGKLEPYAYVPFNKMALNKRKQMKLKGQFKNFVNAAKRGASVGMKRKKENRKRL</sequence>
<dbReference type="Pfam" id="PF25772">
    <property type="entry name" value="HEAT_RRP12_N"/>
    <property type="match status" value="1"/>
</dbReference>
<dbReference type="InterPro" id="IPR011989">
    <property type="entry name" value="ARM-like"/>
</dbReference>
<dbReference type="InterPro" id="IPR012978">
    <property type="entry name" value="HEAT_RRP12"/>
</dbReference>
<keyword evidence="3" id="KW-0539">Nucleus</keyword>
<feature type="domain" description="RRP12 HEAT" evidence="5">
    <location>
        <begin position="400"/>
        <end position="663"/>
    </location>
</feature>
<evidence type="ECO:0000313" key="8">
    <source>
        <dbReference type="Proteomes" id="UP001054837"/>
    </source>
</evidence>
<gene>
    <name evidence="7" type="primary">RRP12</name>
    <name evidence="7" type="ORF">CDAR_468671</name>
</gene>
<feature type="region of interest" description="Disordered" evidence="4">
    <location>
        <begin position="1148"/>
        <end position="1169"/>
    </location>
</feature>
<dbReference type="SUPFAM" id="SSF48371">
    <property type="entry name" value="ARM repeat"/>
    <property type="match status" value="2"/>
</dbReference>
<feature type="compositionally biased region" description="Acidic residues" evidence="4">
    <location>
        <begin position="1017"/>
        <end position="1026"/>
    </location>
</feature>
<comment type="similarity">
    <text evidence="2">Belongs to the RRP12 family.</text>
</comment>
<name>A0AAV4SSV9_9ARAC</name>
<evidence type="ECO:0000256" key="2">
    <source>
        <dbReference type="ARBA" id="ARBA00007690"/>
    </source>
</evidence>
<dbReference type="Pfam" id="PF08161">
    <property type="entry name" value="RRP12_HEAT"/>
    <property type="match status" value="1"/>
</dbReference>
<dbReference type="PANTHER" id="PTHR48287">
    <property type="entry name" value="ARM REPEAT SUPERFAMILY PROTEIN"/>
    <property type="match status" value="1"/>
</dbReference>
<dbReference type="InterPro" id="IPR057860">
    <property type="entry name" value="HEAT_RRP12_N"/>
</dbReference>
<feature type="domain" description="RRP12 N-terminal HEAT" evidence="6">
    <location>
        <begin position="90"/>
        <end position="332"/>
    </location>
</feature>